<dbReference type="EMBL" id="JACCFW010000001">
    <property type="protein sequence ID" value="NYJ75749.1"/>
    <property type="molecule type" value="Genomic_DNA"/>
</dbReference>
<evidence type="ECO:0000256" key="2">
    <source>
        <dbReference type="ARBA" id="ARBA00022448"/>
    </source>
</evidence>
<dbReference type="GO" id="GO:0005886">
    <property type="term" value="C:plasma membrane"/>
    <property type="evidence" value="ECO:0007669"/>
    <property type="project" value="UniProtKB-SubCell"/>
</dbReference>
<dbReference type="Proteomes" id="UP000571817">
    <property type="component" value="Unassembled WGS sequence"/>
</dbReference>
<proteinExistence type="inferred from homology"/>
<evidence type="ECO:0000256" key="5">
    <source>
        <dbReference type="ARBA" id="ARBA00022927"/>
    </source>
</evidence>
<comment type="caution">
    <text evidence="10">The sequence shown here is derived from an EMBL/GenBank/DDBJ whole genome shotgun (WGS) entry which is preliminary data.</text>
</comment>
<keyword evidence="6 9" id="KW-1133">Transmembrane helix</keyword>
<comment type="function">
    <text evidence="9">Essential subunit of the Sec protein translocation channel SecYEG. Clamps together the 2 halves of SecY. May contact the channel plug during translocation.</text>
</comment>
<comment type="subunit">
    <text evidence="9">Component of the Sec protein translocase complex. Heterotrimer consisting of SecY, SecE and SecG subunits. The heterotrimers can form oligomers, although 1 heterotrimer is thought to be able to translocate proteins. Interacts with the ribosome. Interacts with SecDF, and other proteins may be involved. Interacts with SecA.</text>
</comment>
<dbReference type="PANTHER" id="PTHR33910">
    <property type="entry name" value="PROTEIN TRANSLOCASE SUBUNIT SECE"/>
    <property type="match status" value="1"/>
</dbReference>
<name>A0A853DIF7_9MICO</name>
<dbReference type="GO" id="GO:0006605">
    <property type="term" value="P:protein targeting"/>
    <property type="evidence" value="ECO:0007669"/>
    <property type="project" value="UniProtKB-UniRule"/>
</dbReference>
<dbReference type="PANTHER" id="PTHR33910:SF1">
    <property type="entry name" value="PROTEIN TRANSLOCASE SUBUNIT SECE"/>
    <property type="match status" value="1"/>
</dbReference>
<evidence type="ECO:0000256" key="4">
    <source>
        <dbReference type="ARBA" id="ARBA00022692"/>
    </source>
</evidence>
<keyword evidence="7 9" id="KW-0811">Translocation</keyword>
<dbReference type="GO" id="GO:0065002">
    <property type="term" value="P:intracellular protein transmembrane transport"/>
    <property type="evidence" value="ECO:0007669"/>
    <property type="project" value="UniProtKB-UniRule"/>
</dbReference>
<dbReference type="GO" id="GO:0008320">
    <property type="term" value="F:protein transmembrane transporter activity"/>
    <property type="evidence" value="ECO:0007669"/>
    <property type="project" value="UniProtKB-UniRule"/>
</dbReference>
<keyword evidence="3 9" id="KW-1003">Cell membrane</keyword>
<comment type="similarity">
    <text evidence="9">Belongs to the SecE/SEC61-gamma family.</text>
</comment>
<dbReference type="InterPro" id="IPR038379">
    <property type="entry name" value="SecE_sf"/>
</dbReference>
<evidence type="ECO:0000313" key="11">
    <source>
        <dbReference type="Proteomes" id="UP000571817"/>
    </source>
</evidence>
<organism evidence="10 11">
    <name type="scientific">Allobranchiibius huperziae</name>
    <dbReference type="NCBI Taxonomy" id="1874116"/>
    <lineage>
        <taxon>Bacteria</taxon>
        <taxon>Bacillati</taxon>
        <taxon>Actinomycetota</taxon>
        <taxon>Actinomycetes</taxon>
        <taxon>Micrococcales</taxon>
        <taxon>Dermacoccaceae</taxon>
        <taxon>Allobranchiibius</taxon>
    </lineage>
</organism>
<keyword evidence="2 9" id="KW-0813">Transport</keyword>
<dbReference type="RefSeq" id="WP_179482657.1">
    <property type="nucleotide sequence ID" value="NZ_JACCFW010000001.1"/>
</dbReference>
<dbReference type="AlphaFoldDB" id="A0A853DIF7"/>
<evidence type="ECO:0000256" key="3">
    <source>
        <dbReference type="ARBA" id="ARBA00022475"/>
    </source>
</evidence>
<dbReference type="GO" id="GO:0009306">
    <property type="term" value="P:protein secretion"/>
    <property type="evidence" value="ECO:0007669"/>
    <property type="project" value="UniProtKB-UniRule"/>
</dbReference>
<keyword evidence="4 9" id="KW-0812">Transmembrane</keyword>
<keyword evidence="5 9" id="KW-0653">Protein transport</keyword>
<evidence type="ECO:0000313" key="10">
    <source>
        <dbReference type="EMBL" id="NYJ75749.1"/>
    </source>
</evidence>
<evidence type="ECO:0000256" key="9">
    <source>
        <dbReference type="HAMAP-Rule" id="MF_00422"/>
    </source>
</evidence>
<dbReference type="InterPro" id="IPR001901">
    <property type="entry name" value="Translocase_SecE/Sec61-g"/>
</dbReference>
<dbReference type="GO" id="GO:0043952">
    <property type="term" value="P:protein transport by the Sec complex"/>
    <property type="evidence" value="ECO:0007669"/>
    <property type="project" value="UniProtKB-UniRule"/>
</dbReference>
<accession>A0A853DIF7</accession>
<reference evidence="10 11" key="1">
    <citation type="submission" date="2020-07" db="EMBL/GenBank/DDBJ databases">
        <title>Sequencing the genomes of 1000 actinobacteria strains.</title>
        <authorList>
            <person name="Klenk H.-P."/>
        </authorList>
    </citation>
    <scope>NUCLEOTIDE SEQUENCE [LARGE SCALE GENOMIC DNA]</scope>
    <source>
        <strain evidence="10 11">DSM 29531</strain>
    </source>
</reference>
<protein>
    <recommendedName>
        <fullName evidence="9">Protein translocase subunit SecE</fullName>
    </recommendedName>
</protein>
<dbReference type="NCBIfam" id="TIGR00964">
    <property type="entry name" value="secE_bact"/>
    <property type="match status" value="1"/>
</dbReference>
<comment type="subcellular location">
    <subcellularLocation>
        <location evidence="9">Cell membrane</location>
        <topology evidence="9">Single-pass membrane protein</topology>
    </subcellularLocation>
    <subcellularLocation>
        <location evidence="1">Membrane</location>
    </subcellularLocation>
</comment>
<evidence type="ECO:0000256" key="1">
    <source>
        <dbReference type="ARBA" id="ARBA00004370"/>
    </source>
</evidence>
<keyword evidence="8 9" id="KW-0472">Membrane</keyword>
<dbReference type="Gene3D" id="1.20.5.1030">
    <property type="entry name" value="Preprotein translocase secy subunit"/>
    <property type="match status" value="1"/>
</dbReference>
<sequence>MTDASTTAAQRGASAGTPARRGLVARLVLFIRQVIDELRKVVRPTRQELLNYTAVVVVFICLVMGFVVGLDQVFERLVSFVLGE</sequence>
<evidence type="ECO:0000256" key="8">
    <source>
        <dbReference type="ARBA" id="ARBA00023136"/>
    </source>
</evidence>
<keyword evidence="11" id="KW-1185">Reference proteome</keyword>
<dbReference type="HAMAP" id="MF_00422">
    <property type="entry name" value="SecE"/>
    <property type="match status" value="1"/>
</dbReference>
<dbReference type="Pfam" id="PF00584">
    <property type="entry name" value="SecE"/>
    <property type="match status" value="1"/>
</dbReference>
<dbReference type="InterPro" id="IPR005807">
    <property type="entry name" value="SecE_bac"/>
</dbReference>
<evidence type="ECO:0000256" key="7">
    <source>
        <dbReference type="ARBA" id="ARBA00023010"/>
    </source>
</evidence>
<evidence type="ECO:0000256" key="6">
    <source>
        <dbReference type="ARBA" id="ARBA00022989"/>
    </source>
</evidence>
<gene>
    <name evidence="9" type="primary">secE</name>
    <name evidence="10" type="ORF">HNR15_002712</name>
</gene>
<feature type="transmembrane region" description="Helical" evidence="9">
    <location>
        <begin position="49"/>
        <end position="70"/>
    </location>
</feature>